<dbReference type="Proteomes" id="UP000216605">
    <property type="component" value="Unassembled WGS sequence"/>
</dbReference>
<dbReference type="OrthoDB" id="9810452at2"/>
<dbReference type="AlphaFoldDB" id="A0A255ZDF4"/>
<reference evidence="1 2" key="1">
    <citation type="submission" date="2017-07" db="EMBL/GenBank/DDBJ databases">
        <title>Flavobacterium cyanobacteriorum sp. nov., isolated from cyanobacterial aggregates in a eutrophic lake.</title>
        <authorList>
            <person name="Cai H."/>
        </authorList>
    </citation>
    <scope>NUCLEOTIDE SEQUENCE [LARGE SCALE GENOMIC DNA]</scope>
    <source>
        <strain evidence="1 2">TH021</strain>
    </source>
</reference>
<dbReference type="Gene3D" id="1.20.120.330">
    <property type="entry name" value="Nucleotidyltransferases domain 2"/>
    <property type="match status" value="1"/>
</dbReference>
<evidence type="ECO:0000313" key="2">
    <source>
        <dbReference type="Proteomes" id="UP000216605"/>
    </source>
</evidence>
<dbReference type="SUPFAM" id="SSF81593">
    <property type="entry name" value="Nucleotidyltransferase substrate binding subunit/domain"/>
    <property type="match status" value="1"/>
</dbReference>
<dbReference type="RefSeq" id="WP_094413080.1">
    <property type="nucleotide sequence ID" value="NZ_NOXV01000209.1"/>
</dbReference>
<evidence type="ECO:0000313" key="1">
    <source>
        <dbReference type="EMBL" id="OYQ39583.1"/>
    </source>
</evidence>
<gene>
    <name evidence="1" type="ORF">CHU92_04620</name>
</gene>
<dbReference type="NCBIfam" id="TIGR01987">
    <property type="entry name" value="HI0074"/>
    <property type="match status" value="1"/>
</dbReference>
<dbReference type="InterPro" id="IPR010235">
    <property type="entry name" value="HepT"/>
</dbReference>
<sequence length="137" mass="16339">MNEDKDIRWKQRFQNFTNALKQLKNAHALRKERAFTELELQGVVQAFEVSQELSWKVMKDFLEHQGKTELYGSRDTIKAAFNSGLLSRGDIWLDTIKNRNKTSHIYDEEEILDILEIIFTEYLPIFTEFEEKMKTYL</sequence>
<accession>A0A255ZDF4</accession>
<organism evidence="1 2">
    <name type="scientific">Flavobacterium cyanobacteriorum</name>
    <dbReference type="NCBI Taxonomy" id="2022802"/>
    <lineage>
        <taxon>Bacteria</taxon>
        <taxon>Pseudomonadati</taxon>
        <taxon>Bacteroidota</taxon>
        <taxon>Flavobacteriia</taxon>
        <taxon>Flavobacteriales</taxon>
        <taxon>Flavobacteriaceae</taxon>
        <taxon>Flavobacterium</taxon>
    </lineage>
</organism>
<protein>
    <submittedName>
        <fullName evidence="1">Nucleotidyltransferase</fullName>
    </submittedName>
</protein>
<dbReference type="Pfam" id="PF08780">
    <property type="entry name" value="NTase_sub_bind"/>
    <property type="match status" value="1"/>
</dbReference>
<proteinExistence type="predicted"/>
<comment type="caution">
    <text evidence="1">The sequence shown here is derived from an EMBL/GenBank/DDBJ whole genome shotgun (WGS) entry which is preliminary data.</text>
</comment>
<dbReference type="GO" id="GO:0016740">
    <property type="term" value="F:transferase activity"/>
    <property type="evidence" value="ECO:0007669"/>
    <property type="project" value="UniProtKB-KW"/>
</dbReference>
<keyword evidence="2" id="KW-1185">Reference proteome</keyword>
<keyword evidence="1" id="KW-0808">Transferase</keyword>
<name>A0A255ZDF4_9FLAO</name>
<dbReference type="EMBL" id="NOXV01000209">
    <property type="protein sequence ID" value="OYQ39583.1"/>
    <property type="molecule type" value="Genomic_DNA"/>
</dbReference>